<comment type="subcellular location">
    <subcellularLocation>
        <location evidence="5">Secreted</location>
    </subcellularLocation>
    <subcellularLocation>
        <location evidence="5">Bacterial flagellum</location>
    </subcellularLocation>
</comment>
<dbReference type="EMBL" id="JACHEK010000005">
    <property type="protein sequence ID" value="MBB6145030.1"/>
    <property type="molecule type" value="Genomic_DNA"/>
</dbReference>
<evidence type="ECO:0000256" key="1">
    <source>
        <dbReference type="ARBA" id="ARBA00009764"/>
    </source>
</evidence>
<dbReference type="Pfam" id="PF07195">
    <property type="entry name" value="FliD_C"/>
    <property type="match status" value="1"/>
</dbReference>
<sequence length="471" mass="47423">MSSSSLLSSLLGSSNSSTGINISDILQALTGASTPGIDVTGAVNAAISAAEAPEKQWEAQQSTLQSQATALTAIQTDITNLDNDMQSLNSLTGPLAGVSVTSSNSSVVTASAAPGTSAGDNTVTVNNLATTAAWTSGAVADSTTALPAESFTITNGSGTSKTFTTDGTQTLGDLASEISGAGLGVTASVVTDTTGSRLSIVASASGSASNFTVSSTDSADFGFTQTVNAVNASLKVNGVDISSASNTVTGALPGVTLNLLSTSTSPVTLDVSANTSAVSSAINQFVSDYNTAINAVNAQFTDTGSGEGPLAGDSTITDLQNDLQQALDYTNTPTTGTTTIPNLTSLGISVNKDGTLSVNSTTLNSVLANNFGDVQSFFQGTALNGFANTLDQQLTSFLSPADGAFTVDLQSMSTQNTSLQSDINNFQTNVISPLQTQLQSEFSQAEIALQQLPGEIKNIDAELGENNSSSN</sequence>
<keyword evidence="5" id="KW-0964">Secreted</keyword>
<gene>
    <name evidence="8" type="ORF">HNQ77_002986</name>
</gene>
<comment type="caution">
    <text evidence="8">The sequence shown here is derived from an EMBL/GenBank/DDBJ whole genome shotgun (WGS) entry which is preliminary data.</text>
</comment>
<keyword evidence="9" id="KW-1185">Reference proteome</keyword>
<comment type="function">
    <text evidence="5">Required for morphogenesis and for the elongation of the flagellar filament by facilitating polymerization of the flagellin monomers at the tip of growing filament. Forms a capping structure, which prevents flagellin subunits (transported through the central channel of the flagellum) from leaking out without polymerization at the distal end.</text>
</comment>
<dbReference type="GO" id="GO:0007155">
    <property type="term" value="P:cell adhesion"/>
    <property type="evidence" value="ECO:0007669"/>
    <property type="project" value="InterPro"/>
</dbReference>
<keyword evidence="8" id="KW-0966">Cell projection</keyword>
<comment type="subunit">
    <text evidence="2 5">Homopentamer.</text>
</comment>
<evidence type="ECO:0000256" key="4">
    <source>
        <dbReference type="ARBA" id="ARBA00023143"/>
    </source>
</evidence>
<evidence type="ECO:0000256" key="5">
    <source>
        <dbReference type="RuleBase" id="RU362066"/>
    </source>
</evidence>
<dbReference type="OrthoDB" id="9810816at2"/>
<comment type="similarity">
    <text evidence="1 5">Belongs to the FliD family.</text>
</comment>
<name>A0A841JV47_9BACT</name>
<dbReference type="Pfam" id="PF02465">
    <property type="entry name" value="FliD_N"/>
    <property type="match status" value="1"/>
</dbReference>
<organism evidence="8 9">
    <name type="scientific">Silvibacterium bohemicum</name>
    <dbReference type="NCBI Taxonomy" id="1577686"/>
    <lineage>
        <taxon>Bacteria</taxon>
        <taxon>Pseudomonadati</taxon>
        <taxon>Acidobacteriota</taxon>
        <taxon>Terriglobia</taxon>
        <taxon>Terriglobales</taxon>
        <taxon>Acidobacteriaceae</taxon>
        <taxon>Silvibacterium</taxon>
    </lineage>
</organism>
<evidence type="ECO:0000259" key="7">
    <source>
        <dbReference type="Pfam" id="PF07195"/>
    </source>
</evidence>
<feature type="domain" description="Flagellar hook-associated protein 2 N-terminal" evidence="6">
    <location>
        <begin position="36"/>
        <end position="131"/>
    </location>
</feature>
<dbReference type="InterPro" id="IPR010809">
    <property type="entry name" value="FliD_C"/>
</dbReference>
<dbReference type="GO" id="GO:0009424">
    <property type="term" value="C:bacterial-type flagellum hook"/>
    <property type="evidence" value="ECO:0007669"/>
    <property type="project" value="UniProtKB-UniRule"/>
</dbReference>
<dbReference type="GO" id="GO:0005576">
    <property type="term" value="C:extracellular region"/>
    <property type="evidence" value="ECO:0007669"/>
    <property type="project" value="UniProtKB-SubCell"/>
</dbReference>
<keyword evidence="3" id="KW-0175">Coiled coil</keyword>
<dbReference type="Proteomes" id="UP000538666">
    <property type="component" value="Unassembled WGS sequence"/>
</dbReference>
<dbReference type="InterPro" id="IPR040026">
    <property type="entry name" value="FliD"/>
</dbReference>
<proteinExistence type="inferred from homology"/>
<dbReference type="RefSeq" id="WP_050059435.1">
    <property type="nucleotide sequence ID" value="NZ_JACHEK010000005.1"/>
</dbReference>
<evidence type="ECO:0000259" key="6">
    <source>
        <dbReference type="Pfam" id="PF02465"/>
    </source>
</evidence>
<accession>A0A841JV47</accession>
<protein>
    <recommendedName>
        <fullName evidence="5">Flagellar hook-associated protein 2</fullName>
        <shortName evidence="5">HAP2</shortName>
    </recommendedName>
    <alternativeName>
        <fullName evidence="5">Flagellar cap protein</fullName>
    </alternativeName>
</protein>
<dbReference type="AlphaFoldDB" id="A0A841JV47"/>
<evidence type="ECO:0000256" key="2">
    <source>
        <dbReference type="ARBA" id="ARBA00011255"/>
    </source>
</evidence>
<dbReference type="PANTHER" id="PTHR30288">
    <property type="entry name" value="FLAGELLAR CAP/ASSEMBLY PROTEIN FLID"/>
    <property type="match status" value="1"/>
</dbReference>
<keyword evidence="8" id="KW-0282">Flagellum</keyword>
<evidence type="ECO:0000313" key="8">
    <source>
        <dbReference type="EMBL" id="MBB6145030.1"/>
    </source>
</evidence>
<reference evidence="8 9" key="1">
    <citation type="submission" date="2020-08" db="EMBL/GenBank/DDBJ databases">
        <title>Genomic Encyclopedia of Type Strains, Phase IV (KMG-IV): sequencing the most valuable type-strain genomes for metagenomic binning, comparative biology and taxonomic classification.</title>
        <authorList>
            <person name="Goeker M."/>
        </authorList>
    </citation>
    <scope>NUCLEOTIDE SEQUENCE [LARGE SCALE GENOMIC DNA]</scope>
    <source>
        <strain evidence="8 9">DSM 103733</strain>
    </source>
</reference>
<dbReference type="GO" id="GO:0071973">
    <property type="term" value="P:bacterial-type flagellum-dependent cell motility"/>
    <property type="evidence" value="ECO:0007669"/>
    <property type="project" value="TreeGrafter"/>
</dbReference>
<keyword evidence="8" id="KW-0969">Cilium</keyword>
<evidence type="ECO:0000313" key="9">
    <source>
        <dbReference type="Proteomes" id="UP000538666"/>
    </source>
</evidence>
<dbReference type="InterPro" id="IPR003481">
    <property type="entry name" value="FliD_N"/>
</dbReference>
<dbReference type="GO" id="GO:0009421">
    <property type="term" value="C:bacterial-type flagellum filament cap"/>
    <property type="evidence" value="ECO:0007669"/>
    <property type="project" value="InterPro"/>
</dbReference>
<keyword evidence="4 5" id="KW-0975">Bacterial flagellum</keyword>
<feature type="domain" description="Flagellar hook-associated protein 2 C-terminal" evidence="7">
    <location>
        <begin position="229"/>
        <end position="451"/>
    </location>
</feature>
<dbReference type="PANTHER" id="PTHR30288:SF0">
    <property type="entry name" value="FLAGELLAR HOOK-ASSOCIATED PROTEIN 2"/>
    <property type="match status" value="1"/>
</dbReference>
<evidence type="ECO:0000256" key="3">
    <source>
        <dbReference type="ARBA" id="ARBA00023054"/>
    </source>
</evidence>